<dbReference type="AlphaFoldDB" id="W9VV24"/>
<accession>W9VV24</accession>
<dbReference type="VEuPathDB" id="FungiDB:A1O7_08947"/>
<dbReference type="PANTHER" id="PTHR14689:SF0">
    <property type="entry name" value="COILED-COIL DOMAIN-CONTAINING PROTEIN 82"/>
    <property type="match status" value="1"/>
</dbReference>
<reference evidence="3 4" key="1">
    <citation type="submission" date="2013-03" db="EMBL/GenBank/DDBJ databases">
        <title>The Genome Sequence of Cladophialophora yegresii CBS 114405.</title>
        <authorList>
            <consortium name="The Broad Institute Genomics Platform"/>
            <person name="Cuomo C."/>
            <person name="de Hoog S."/>
            <person name="Gorbushina A."/>
            <person name="Walker B."/>
            <person name="Young S.K."/>
            <person name="Zeng Q."/>
            <person name="Gargeya S."/>
            <person name="Fitzgerald M."/>
            <person name="Haas B."/>
            <person name="Abouelleil A."/>
            <person name="Allen A.W."/>
            <person name="Alvarado L."/>
            <person name="Arachchi H.M."/>
            <person name="Berlin A.M."/>
            <person name="Chapman S.B."/>
            <person name="Gainer-Dewar J."/>
            <person name="Goldberg J."/>
            <person name="Griggs A."/>
            <person name="Gujja S."/>
            <person name="Hansen M."/>
            <person name="Howarth C."/>
            <person name="Imamovic A."/>
            <person name="Ireland A."/>
            <person name="Larimer J."/>
            <person name="McCowan C."/>
            <person name="Murphy C."/>
            <person name="Pearson M."/>
            <person name="Poon T.W."/>
            <person name="Priest M."/>
            <person name="Roberts A."/>
            <person name="Saif S."/>
            <person name="Shea T."/>
            <person name="Sisk P."/>
            <person name="Sykes S."/>
            <person name="Wortman J."/>
            <person name="Nusbaum C."/>
            <person name="Birren B."/>
        </authorList>
    </citation>
    <scope>NUCLEOTIDE SEQUENCE [LARGE SCALE GENOMIC DNA]</scope>
    <source>
        <strain evidence="3 4">CBS 114405</strain>
    </source>
</reference>
<dbReference type="GeneID" id="19183511"/>
<feature type="compositionally biased region" description="Acidic residues" evidence="1">
    <location>
        <begin position="180"/>
        <end position="195"/>
    </location>
</feature>
<evidence type="ECO:0000259" key="2">
    <source>
        <dbReference type="Pfam" id="PF13926"/>
    </source>
</evidence>
<sequence>MRLASDSDEDDLVTPAQKRRKVSNALPVVQTPTSMPSRRSTRLHQGSSSPLRSRTLIADEDVSDELQSSPPRRSSGRLRRGLSARTARTTISESSHGHASPPVLSSANRQPTLSDIGSPESSDDDVVMVTKPAPRRKSRVDMDDPFVVNDDQLTASADEEHPRTKTPKKGKPRGDVFVVSDDEVEYVSSEDESEDDGVHPAVRSRPHSSMPKSSSKRRRRTRQEQDELDEDLQDLQDSGQQIPHTEARRTRGGPVTTERDKTREHFDLLKRRRAGAKITRIADSDDDESDETAEAADIDLIGEPHDDLADEQSDTSVIDLDVHDREVEHDVDEDDFIEYDNEGRHGRPHQDIPLQFTSFASKKPKELFIHIIEWMVKNKIAPAFNREDPVYNLAFSRVDDQVRAQAGSRLISSAWGNEFKHTILARPYMRVVALPGEDEDHMRTCDACNRTNNPARYEFVFSGEPYYRKTLEPVDDSDDEEGEKEEEDEARADKNDNITYDDAGHSIASSNTRFFLGRFCAANAEMGHKLTHWKYHLNESLMAYLESQGVLSAEAIVAREKMNKKKREKEAENIVDSMEETGVIDTFWKEFENDLNDARLGMEDFEKRGGRTKGRAGAIRAKSGRLVREWDKDRVKVAVALDSDSEGE</sequence>
<dbReference type="RefSeq" id="XP_007761126.1">
    <property type="nucleotide sequence ID" value="XM_007762936.1"/>
</dbReference>
<evidence type="ECO:0000313" key="3">
    <source>
        <dbReference type="EMBL" id="EXJ56016.1"/>
    </source>
</evidence>
<feature type="compositionally biased region" description="Acidic residues" evidence="1">
    <location>
        <begin position="473"/>
        <end position="490"/>
    </location>
</feature>
<dbReference type="InterPro" id="IPR025451">
    <property type="entry name" value="DUF4211"/>
</dbReference>
<protein>
    <recommendedName>
        <fullName evidence="2">DUF4211 domain-containing protein</fullName>
    </recommendedName>
</protein>
<feature type="compositionally biased region" description="Acidic residues" evidence="1">
    <location>
        <begin position="1"/>
        <end position="12"/>
    </location>
</feature>
<feature type="compositionally biased region" description="Polar residues" evidence="1">
    <location>
        <begin position="30"/>
        <end position="52"/>
    </location>
</feature>
<dbReference type="Proteomes" id="UP000019473">
    <property type="component" value="Unassembled WGS sequence"/>
</dbReference>
<feature type="region of interest" description="Disordered" evidence="1">
    <location>
        <begin position="1"/>
        <end position="262"/>
    </location>
</feature>
<feature type="region of interest" description="Disordered" evidence="1">
    <location>
        <begin position="470"/>
        <end position="503"/>
    </location>
</feature>
<evidence type="ECO:0000256" key="1">
    <source>
        <dbReference type="SAM" id="MobiDB-lite"/>
    </source>
</evidence>
<evidence type="ECO:0000313" key="4">
    <source>
        <dbReference type="Proteomes" id="UP000019473"/>
    </source>
</evidence>
<dbReference type="Pfam" id="PF13926">
    <property type="entry name" value="DUF4211"/>
    <property type="match status" value="1"/>
</dbReference>
<dbReference type="OrthoDB" id="21499at2759"/>
<dbReference type="eggNOG" id="ENOG502S7B9">
    <property type="taxonomic scope" value="Eukaryota"/>
</dbReference>
<dbReference type="GO" id="GO:0005634">
    <property type="term" value="C:nucleus"/>
    <property type="evidence" value="ECO:0007669"/>
    <property type="project" value="TreeGrafter"/>
</dbReference>
<comment type="caution">
    <text evidence="3">The sequence shown here is derived from an EMBL/GenBank/DDBJ whole genome shotgun (WGS) entry which is preliminary data.</text>
</comment>
<feature type="domain" description="DUF4211" evidence="2">
    <location>
        <begin position="335"/>
        <end position="471"/>
    </location>
</feature>
<keyword evidence="4" id="KW-1185">Reference proteome</keyword>
<organism evidence="3 4">
    <name type="scientific">Cladophialophora yegresii CBS 114405</name>
    <dbReference type="NCBI Taxonomy" id="1182544"/>
    <lineage>
        <taxon>Eukaryota</taxon>
        <taxon>Fungi</taxon>
        <taxon>Dikarya</taxon>
        <taxon>Ascomycota</taxon>
        <taxon>Pezizomycotina</taxon>
        <taxon>Eurotiomycetes</taxon>
        <taxon>Chaetothyriomycetidae</taxon>
        <taxon>Chaetothyriales</taxon>
        <taxon>Herpotrichiellaceae</taxon>
        <taxon>Cladophialophora</taxon>
    </lineage>
</organism>
<dbReference type="HOGENOM" id="CLU_021433_1_1_1"/>
<dbReference type="PANTHER" id="PTHR14689">
    <property type="entry name" value="PHORBOL-ESTER_DAG-TYPE DOMAIN-CONTAINING PROTEIN"/>
    <property type="match status" value="1"/>
</dbReference>
<gene>
    <name evidence="3" type="ORF">A1O7_08947</name>
</gene>
<dbReference type="STRING" id="1182544.W9VV24"/>
<proteinExistence type="predicted"/>
<dbReference type="EMBL" id="AMGW01000006">
    <property type="protein sequence ID" value="EXJ56016.1"/>
    <property type="molecule type" value="Genomic_DNA"/>
</dbReference>
<feature type="compositionally biased region" description="Polar residues" evidence="1">
    <location>
        <begin position="103"/>
        <end position="115"/>
    </location>
</feature>
<name>W9VV24_9EURO</name>